<name>A0A0J8GUH2_9ALTE</name>
<organism evidence="6 7">
    <name type="scientific">Catenovulum maritimum</name>
    <dbReference type="NCBI Taxonomy" id="1513271"/>
    <lineage>
        <taxon>Bacteria</taxon>
        <taxon>Pseudomonadati</taxon>
        <taxon>Pseudomonadota</taxon>
        <taxon>Gammaproteobacteria</taxon>
        <taxon>Alteromonadales</taxon>
        <taxon>Alteromonadaceae</taxon>
        <taxon>Catenovulum</taxon>
    </lineage>
</organism>
<evidence type="ECO:0000256" key="1">
    <source>
        <dbReference type="ARBA" id="ARBA00004496"/>
    </source>
</evidence>
<dbReference type="EMBL" id="LAZL01000004">
    <property type="protein sequence ID" value="KMT66425.1"/>
    <property type="molecule type" value="Genomic_DNA"/>
</dbReference>
<sequence length="310" mass="34778">MKAINKILVAIDPSTEAQKSLNRAAELASRTGASVTALLVIYDFSYEMTTMLSSDERNLMRQAVIAEQSTWLEKILEPYQASVNQIEAKVIWHNRPFEVMIKEILQTGYDLLVKSTHEHSVLRSVIFTPTDWHLIRKCPIPVLLVKDHDWPENGQIIAAINAINQESHHKDLNQNIIETAQFLSSHLNAETQLLTCYPGAPINLSIEIPEFDPQSYRLAIHQHHINALKKYAEEYEIDEKHCIVAEGLPEDEIGQVAQNLDAELIVMGTVGRNGISAALLGNTAEHLLDAVNCDVLAIKPHDFICPIKLD</sequence>
<dbReference type="OrthoDB" id="239260at2"/>
<keyword evidence="3" id="KW-0963">Cytoplasm</keyword>
<dbReference type="Pfam" id="PF00582">
    <property type="entry name" value="Usp"/>
    <property type="match status" value="2"/>
</dbReference>
<reference evidence="6 7" key="1">
    <citation type="submission" date="2015-04" db="EMBL/GenBank/DDBJ databases">
        <title>Draft Genome Sequence of the Novel Agar-Digesting Marine Bacterium Q1.</title>
        <authorList>
            <person name="Li Y."/>
            <person name="Li D."/>
            <person name="Chen G."/>
            <person name="Du Z."/>
        </authorList>
    </citation>
    <scope>NUCLEOTIDE SEQUENCE [LARGE SCALE GENOMIC DNA]</scope>
    <source>
        <strain evidence="6 7">Q1</strain>
    </source>
</reference>
<dbReference type="PATRIC" id="fig|1513271.3.peg.864"/>
<dbReference type="RefSeq" id="WP_048690034.1">
    <property type="nucleotide sequence ID" value="NZ_KQ130483.1"/>
</dbReference>
<evidence type="ECO:0000313" key="7">
    <source>
        <dbReference type="Proteomes" id="UP000037600"/>
    </source>
</evidence>
<evidence type="ECO:0000256" key="4">
    <source>
        <dbReference type="ARBA" id="ARBA00037131"/>
    </source>
</evidence>
<comment type="function">
    <text evidence="4">Required for resistance to DNA-damaging agents.</text>
</comment>
<evidence type="ECO:0000256" key="3">
    <source>
        <dbReference type="ARBA" id="ARBA00022490"/>
    </source>
</evidence>
<dbReference type="GO" id="GO:0005737">
    <property type="term" value="C:cytoplasm"/>
    <property type="evidence" value="ECO:0007669"/>
    <property type="project" value="UniProtKB-SubCell"/>
</dbReference>
<proteinExistence type="inferred from homology"/>
<feature type="domain" description="UspA" evidence="5">
    <location>
        <begin position="5"/>
        <end position="146"/>
    </location>
</feature>
<dbReference type="AlphaFoldDB" id="A0A0J8GUH2"/>
<dbReference type="PANTHER" id="PTHR47892:SF1">
    <property type="entry name" value="UNIVERSAL STRESS PROTEIN E"/>
    <property type="match status" value="1"/>
</dbReference>
<keyword evidence="7" id="KW-1185">Reference proteome</keyword>
<dbReference type="STRING" id="1513271.XM47_04170"/>
<comment type="subcellular location">
    <subcellularLocation>
        <location evidence="1">Cytoplasm</location>
    </subcellularLocation>
</comment>
<evidence type="ECO:0000313" key="6">
    <source>
        <dbReference type="EMBL" id="KMT66425.1"/>
    </source>
</evidence>
<dbReference type="Gene3D" id="3.40.50.12370">
    <property type="match status" value="1"/>
</dbReference>
<gene>
    <name evidence="6" type="ORF">XM47_04170</name>
</gene>
<accession>A0A0J8GUH2</accession>
<evidence type="ECO:0000259" key="5">
    <source>
        <dbReference type="Pfam" id="PF00582"/>
    </source>
</evidence>
<dbReference type="InterPro" id="IPR006016">
    <property type="entry name" value="UspA"/>
</dbReference>
<protein>
    <submittedName>
        <fullName evidence="6">Universal stress protein UspE</fullName>
    </submittedName>
</protein>
<dbReference type="SUPFAM" id="SSF52402">
    <property type="entry name" value="Adenine nucleotide alpha hydrolases-like"/>
    <property type="match status" value="2"/>
</dbReference>
<dbReference type="NCBIfam" id="NF008380">
    <property type="entry name" value="PRK11175.1"/>
    <property type="match status" value="1"/>
</dbReference>
<dbReference type="PANTHER" id="PTHR47892">
    <property type="entry name" value="UNIVERSAL STRESS PROTEIN E"/>
    <property type="match status" value="1"/>
</dbReference>
<feature type="domain" description="UspA" evidence="5">
    <location>
        <begin position="212"/>
        <end position="299"/>
    </location>
</feature>
<comment type="similarity">
    <text evidence="2">Belongs to the universal stress protein A family.</text>
</comment>
<comment type="caution">
    <text evidence="6">The sequence shown here is derived from an EMBL/GenBank/DDBJ whole genome shotgun (WGS) entry which is preliminary data.</text>
</comment>
<evidence type="ECO:0000256" key="2">
    <source>
        <dbReference type="ARBA" id="ARBA00008791"/>
    </source>
</evidence>
<dbReference type="Proteomes" id="UP000037600">
    <property type="component" value="Unassembled WGS sequence"/>
</dbReference>